<name>A0A7E4UMF4_PANRE</name>
<keyword evidence="1" id="KW-1185">Reference proteome</keyword>
<protein>
    <submittedName>
        <fullName evidence="2">FBD domain-containing protein</fullName>
    </submittedName>
</protein>
<reference evidence="2" key="2">
    <citation type="submission" date="2020-10" db="UniProtKB">
        <authorList>
            <consortium name="WormBaseParasite"/>
        </authorList>
    </citation>
    <scope>IDENTIFICATION</scope>
</reference>
<sequence>MAYPLSKFAYSFTQRFQELAAPVERHHLQLADVDEIFSVVESLPLLEYIRFDLSLLDSEFFADLSNVFSCNDKQIRINCDSNIITKFNFKNIPCYSSNSIFKYFNMYREAESVEVIFSARNGTFTKSQMLLSIVPLTYCLVGPTVSYDENFRRITISNEAQWHFWGLRWHSKGIKRHIYVALVKAIVYGLWN</sequence>
<organism evidence="1 2">
    <name type="scientific">Panagrellus redivivus</name>
    <name type="common">Microworm</name>
    <dbReference type="NCBI Taxonomy" id="6233"/>
    <lineage>
        <taxon>Eukaryota</taxon>
        <taxon>Metazoa</taxon>
        <taxon>Ecdysozoa</taxon>
        <taxon>Nematoda</taxon>
        <taxon>Chromadorea</taxon>
        <taxon>Rhabditida</taxon>
        <taxon>Tylenchina</taxon>
        <taxon>Panagrolaimomorpha</taxon>
        <taxon>Panagrolaimoidea</taxon>
        <taxon>Panagrolaimidae</taxon>
        <taxon>Panagrellus</taxon>
    </lineage>
</organism>
<reference evidence="1" key="1">
    <citation type="journal article" date="2013" name="Genetics">
        <title>The draft genome and transcriptome of Panagrellus redivivus are shaped by the harsh demands of a free-living lifestyle.</title>
        <authorList>
            <person name="Srinivasan J."/>
            <person name="Dillman A.R."/>
            <person name="Macchietto M.G."/>
            <person name="Heikkinen L."/>
            <person name="Lakso M."/>
            <person name="Fracchia K.M."/>
            <person name="Antoshechkin I."/>
            <person name="Mortazavi A."/>
            <person name="Wong G."/>
            <person name="Sternberg P.W."/>
        </authorList>
    </citation>
    <scope>NUCLEOTIDE SEQUENCE [LARGE SCALE GENOMIC DNA]</scope>
    <source>
        <strain evidence="1">MT8872</strain>
    </source>
</reference>
<dbReference type="WBParaSite" id="Pan_g10505.t1">
    <property type="protein sequence ID" value="Pan_g10505.t1"/>
    <property type="gene ID" value="Pan_g10505"/>
</dbReference>
<evidence type="ECO:0000313" key="1">
    <source>
        <dbReference type="Proteomes" id="UP000492821"/>
    </source>
</evidence>
<proteinExistence type="predicted"/>
<accession>A0A7E4UMF4</accession>
<dbReference type="Proteomes" id="UP000492821">
    <property type="component" value="Unassembled WGS sequence"/>
</dbReference>
<evidence type="ECO:0000313" key="2">
    <source>
        <dbReference type="WBParaSite" id="Pan_g10505.t1"/>
    </source>
</evidence>
<dbReference type="AlphaFoldDB" id="A0A7E4UMF4"/>